<reference evidence="3 4" key="1">
    <citation type="journal article" date="2013" name="Front. Microbiol.">
        <title>The genome of the endophytic bacterium H. frisingense GSF30(T) identifies diverse strategies in the Herbaspirillum genus to interact with plants.</title>
        <authorList>
            <person name="Straub D."/>
            <person name="Rothballer M."/>
            <person name="Hartmann A."/>
            <person name="Ludewig U."/>
        </authorList>
    </citation>
    <scope>NUCLEOTIDE SEQUENCE [LARGE SCALE GENOMIC DNA]</scope>
    <source>
        <strain evidence="3 4">GSF30</strain>
    </source>
</reference>
<dbReference type="EMBL" id="AEEC02000023">
    <property type="protein sequence ID" value="EOA03739.1"/>
    <property type="molecule type" value="Genomic_DNA"/>
</dbReference>
<protein>
    <submittedName>
        <fullName evidence="3">Uncharacterized protein</fullName>
    </submittedName>
</protein>
<organism evidence="3 4">
    <name type="scientific">Herbaspirillum frisingense GSF30</name>
    <dbReference type="NCBI Taxonomy" id="864073"/>
    <lineage>
        <taxon>Bacteria</taxon>
        <taxon>Pseudomonadati</taxon>
        <taxon>Pseudomonadota</taxon>
        <taxon>Betaproteobacteria</taxon>
        <taxon>Burkholderiales</taxon>
        <taxon>Oxalobacteraceae</taxon>
        <taxon>Herbaspirillum</taxon>
    </lineage>
</organism>
<name>A0AAI9ICZ8_9BURK</name>
<evidence type="ECO:0000313" key="3">
    <source>
        <dbReference type="EMBL" id="EOA03739.1"/>
    </source>
</evidence>
<feature type="chain" id="PRO_5042463502" evidence="2">
    <location>
        <begin position="18"/>
        <end position="215"/>
    </location>
</feature>
<evidence type="ECO:0000256" key="2">
    <source>
        <dbReference type="SAM" id="SignalP"/>
    </source>
</evidence>
<keyword evidence="2" id="KW-0732">Signal</keyword>
<feature type="signal peptide" evidence="2">
    <location>
        <begin position="1"/>
        <end position="17"/>
    </location>
</feature>
<gene>
    <name evidence="3" type="ORF">HFRIS_016055</name>
</gene>
<sequence>MVALTALLLGAALPCHAMDAAAPADASASRIDQGATLGDMIKLAKQVGEREFAARLNPASKNPSKDTPAEPVVERNPVLLGLYGIDRNYKAELDVNGQSRVVPVPGPLRKMGPWKYIILMEEGVLLTKSPQDSIKAGREKRGAAVQACQQQETCLFLSVPKGGDDSRALVTADTQARHLASQLPGKGRLPALEFGGKPQIPGDRVNMGNTAPALR</sequence>
<comment type="caution">
    <text evidence="3">The sequence shown here is derived from an EMBL/GenBank/DDBJ whole genome shotgun (WGS) entry which is preliminary data.</text>
</comment>
<evidence type="ECO:0000256" key="1">
    <source>
        <dbReference type="SAM" id="MobiDB-lite"/>
    </source>
</evidence>
<dbReference type="Proteomes" id="UP000006772">
    <property type="component" value="Unassembled WGS sequence"/>
</dbReference>
<dbReference type="AlphaFoldDB" id="A0AAI9ICZ8"/>
<accession>A0AAI9ICZ8</accession>
<feature type="region of interest" description="Disordered" evidence="1">
    <location>
        <begin position="194"/>
        <end position="215"/>
    </location>
</feature>
<evidence type="ECO:0000313" key="4">
    <source>
        <dbReference type="Proteomes" id="UP000006772"/>
    </source>
</evidence>
<proteinExistence type="predicted"/>